<protein>
    <submittedName>
        <fullName evidence="2">Uncharacterized protein</fullName>
    </submittedName>
</protein>
<dbReference type="Proteomes" id="UP001519460">
    <property type="component" value="Unassembled WGS sequence"/>
</dbReference>
<dbReference type="AlphaFoldDB" id="A0ABD0L2H4"/>
<name>A0ABD0L2H4_9CAEN</name>
<sequence>MDPVTRRGYRHMGDASYPPFRELSCSGGEDRRLLIRWLSQRSPTDTALGNTIMRQSADAAGSATVQHVKQKIIPTRALYLYSLVTRPSSPGGGGKKGRVKRGKCTFTQLADRSVNKTERDRRIIRVTSQRPTHGFTSLLTYEQSELRGAGKAER</sequence>
<proteinExistence type="predicted"/>
<feature type="compositionally biased region" description="Basic and acidic residues" evidence="1">
    <location>
        <begin position="144"/>
        <end position="154"/>
    </location>
</feature>
<comment type="caution">
    <text evidence="2">The sequence shown here is derived from an EMBL/GenBank/DDBJ whole genome shotgun (WGS) entry which is preliminary data.</text>
</comment>
<organism evidence="2 3">
    <name type="scientific">Batillaria attramentaria</name>
    <dbReference type="NCBI Taxonomy" id="370345"/>
    <lineage>
        <taxon>Eukaryota</taxon>
        <taxon>Metazoa</taxon>
        <taxon>Spiralia</taxon>
        <taxon>Lophotrochozoa</taxon>
        <taxon>Mollusca</taxon>
        <taxon>Gastropoda</taxon>
        <taxon>Caenogastropoda</taxon>
        <taxon>Sorbeoconcha</taxon>
        <taxon>Cerithioidea</taxon>
        <taxon>Batillariidae</taxon>
        <taxon>Batillaria</taxon>
    </lineage>
</organism>
<dbReference type="EMBL" id="JACVVK020000092">
    <property type="protein sequence ID" value="KAK7493528.1"/>
    <property type="molecule type" value="Genomic_DNA"/>
</dbReference>
<evidence type="ECO:0000313" key="3">
    <source>
        <dbReference type="Proteomes" id="UP001519460"/>
    </source>
</evidence>
<gene>
    <name evidence="2" type="ORF">BaRGS_00015239</name>
</gene>
<reference evidence="2 3" key="1">
    <citation type="journal article" date="2023" name="Sci. Data">
        <title>Genome assembly of the Korean intertidal mud-creeper Batillaria attramentaria.</title>
        <authorList>
            <person name="Patra A.K."/>
            <person name="Ho P.T."/>
            <person name="Jun S."/>
            <person name="Lee S.J."/>
            <person name="Kim Y."/>
            <person name="Won Y.J."/>
        </authorList>
    </citation>
    <scope>NUCLEOTIDE SEQUENCE [LARGE SCALE GENOMIC DNA]</scope>
    <source>
        <strain evidence="2">Wonlab-2016</strain>
    </source>
</reference>
<feature type="compositionally biased region" description="Polar residues" evidence="1">
    <location>
        <begin position="134"/>
        <end position="143"/>
    </location>
</feature>
<keyword evidence="3" id="KW-1185">Reference proteome</keyword>
<evidence type="ECO:0000256" key="1">
    <source>
        <dbReference type="SAM" id="MobiDB-lite"/>
    </source>
</evidence>
<evidence type="ECO:0000313" key="2">
    <source>
        <dbReference type="EMBL" id="KAK7493528.1"/>
    </source>
</evidence>
<accession>A0ABD0L2H4</accession>
<feature type="region of interest" description="Disordered" evidence="1">
    <location>
        <begin position="134"/>
        <end position="154"/>
    </location>
</feature>